<organism evidence="3 4">
    <name type="scientific">Candidatus Colwellbacteria bacterium CG10_big_fil_rev_8_21_14_0_10_41_28</name>
    <dbReference type="NCBI Taxonomy" id="1974539"/>
    <lineage>
        <taxon>Bacteria</taxon>
        <taxon>Candidatus Colwelliibacteriota</taxon>
    </lineage>
</organism>
<dbReference type="AlphaFoldDB" id="A0A2H0VGR9"/>
<keyword evidence="1" id="KW-0067">ATP-binding</keyword>
<dbReference type="PANTHER" id="PTHR21621">
    <property type="entry name" value="RIBOSOMAL PROTEIN S6 MODIFICATION PROTEIN"/>
    <property type="match status" value="1"/>
</dbReference>
<evidence type="ECO:0000256" key="1">
    <source>
        <dbReference type="PROSITE-ProRule" id="PRU00409"/>
    </source>
</evidence>
<protein>
    <recommendedName>
        <fullName evidence="2">ATP-grasp domain-containing protein</fullName>
    </recommendedName>
</protein>
<dbReference type="Pfam" id="PF08443">
    <property type="entry name" value="RimK"/>
    <property type="match status" value="1"/>
</dbReference>
<comment type="caution">
    <text evidence="3">The sequence shown here is derived from an EMBL/GenBank/DDBJ whole genome shotgun (WGS) entry which is preliminary data.</text>
</comment>
<accession>A0A2H0VGR9</accession>
<dbReference type="InterPro" id="IPR048936">
    <property type="entry name" value="MvdD-like_ATPgrasp"/>
</dbReference>
<sequence>MSGTILVVTASYDQAVETVLPILDEMGEKYFRLNTDRAPIESWTTNVIRSGSLGGEISNGERTIDAKEIKSCWHRRSDKTKTADSMHPGYAKFVKGETHFALWSFYTTLPNAIWVNHPLIGARLLEGNKLYQMRAALDSGILVPDTIVSSSPEELIAFSEEHGGRVAVKVMRANILAREGSEELMFVYTNTLSTEDLIARKDAIRISSIMAQEYIPKEFELRVTVVGNEIFACSIDSQNSEVAKEDWRRYDFDNVAHERFELPEDVKHKLLNMMRGMGLVYGAIDLIVTPNGKYIFLEVNPSGQWGWIEGLTGMKISESIARILADPTT</sequence>
<dbReference type="Proteomes" id="UP000230776">
    <property type="component" value="Unassembled WGS sequence"/>
</dbReference>
<proteinExistence type="predicted"/>
<name>A0A2H0VGR9_9BACT</name>
<dbReference type="SUPFAM" id="SSF56059">
    <property type="entry name" value="Glutathione synthetase ATP-binding domain-like"/>
    <property type="match status" value="1"/>
</dbReference>
<dbReference type="PANTHER" id="PTHR21621:SF0">
    <property type="entry name" value="BETA-CITRYLGLUTAMATE SYNTHASE B-RELATED"/>
    <property type="match status" value="1"/>
</dbReference>
<dbReference type="Gene3D" id="3.30.470.20">
    <property type="entry name" value="ATP-grasp fold, B domain"/>
    <property type="match status" value="1"/>
</dbReference>
<dbReference type="GO" id="GO:0005737">
    <property type="term" value="C:cytoplasm"/>
    <property type="evidence" value="ECO:0007669"/>
    <property type="project" value="TreeGrafter"/>
</dbReference>
<dbReference type="GO" id="GO:0046872">
    <property type="term" value="F:metal ion binding"/>
    <property type="evidence" value="ECO:0007669"/>
    <property type="project" value="InterPro"/>
</dbReference>
<reference evidence="4" key="1">
    <citation type="submission" date="2017-09" db="EMBL/GenBank/DDBJ databases">
        <title>Depth-based differentiation of microbial function through sediment-hosted aquifers and enrichment of novel symbionts in the deep terrestrial subsurface.</title>
        <authorList>
            <person name="Probst A.J."/>
            <person name="Ladd B."/>
            <person name="Jarett J.K."/>
            <person name="Geller-Mcgrath D.E."/>
            <person name="Sieber C.M.K."/>
            <person name="Emerson J.B."/>
            <person name="Anantharaman K."/>
            <person name="Thomas B.C."/>
            <person name="Malmstrom R."/>
            <person name="Stieglmeier M."/>
            <person name="Klingl A."/>
            <person name="Woyke T."/>
            <person name="Ryan C.M."/>
            <person name="Banfield J.F."/>
        </authorList>
    </citation>
    <scope>NUCLEOTIDE SEQUENCE [LARGE SCALE GENOMIC DNA]</scope>
</reference>
<feature type="domain" description="ATP-grasp" evidence="2">
    <location>
        <begin position="133"/>
        <end position="325"/>
    </location>
</feature>
<dbReference type="InterPro" id="IPR013651">
    <property type="entry name" value="ATP-grasp_RimK-type"/>
</dbReference>
<dbReference type="GO" id="GO:0009432">
    <property type="term" value="P:SOS response"/>
    <property type="evidence" value="ECO:0007669"/>
    <property type="project" value="TreeGrafter"/>
</dbReference>
<dbReference type="Pfam" id="PF21068">
    <property type="entry name" value="ATPgraspMvdD"/>
    <property type="match status" value="1"/>
</dbReference>
<evidence type="ECO:0000313" key="3">
    <source>
        <dbReference type="EMBL" id="PIR98305.1"/>
    </source>
</evidence>
<keyword evidence="1" id="KW-0547">Nucleotide-binding</keyword>
<gene>
    <name evidence="3" type="ORF">COT88_02200</name>
</gene>
<dbReference type="PROSITE" id="PS50975">
    <property type="entry name" value="ATP_GRASP"/>
    <property type="match status" value="1"/>
</dbReference>
<dbReference type="EMBL" id="PFAG01000022">
    <property type="protein sequence ID" value="PIR98305.1"/>
    <property type="molecule type" value="Genomic_DNA"/>
</dbReference>
<dbReference type="GO" id="GO:0018169">
    <property type="term" value="F:ribosomal S6-glutamic acid ligase activity"/>
    <property type="evidence" value="ECO:0007669"/>
    <property type="project" value="TreeGrafter"/>
</dbReference>
<evidence type="ECO:0000313" key="4">
    <source>
        <dbReference type="Proteomes" id="UP000230776"/>
    </source>
</evidence>
<dbReference type="GO" id="GO:0005524">
    <property type="term" value="F:ATP binding"/>
    <property type="evidence" value="ECO:0007669"/>
    <property type="project" value="UniProtKB-UniRule"/>
</dbReference>
<evidence type="ECO:0000259" key="2">
    <source>
        <dbReference type="PROSITE" id="PS50975"/>
    </source>
</evidence>
<dbReference type="InterPro" id="IPR011761">
    <property type="entry name" value="ATP-grasp"/>
</dbReference>